<dbReference type="Gene3D" id="3.30.1330.40">
    <property type="entry name" value="RutC-like"/>
    <property type="match status" value="1"/>
</dbReference>
<dbReference type="SUPFAM" id="SSF55298">
    <property type="entry name" value="YjgF-like"/>
    <property type="match status" value="1"/>
</dbReference>
<organism evidence="1 2">
    <name type="scientific">Pseudooceanicola sediminis</name>
    <dbReference type="NCBI Taxonomy" id="2211117"/>
    <lineage>
        <taxon>Bacteria</taxon>
        <taxon>Pseudomonadati</taxon>
        <taxon>Pseudomonadota</taxon>
        <taxon>Alphaproteobacteria</taxon>
        <taxon>Rhodobacterales</taxon>
        <taxon>Paracoccaceae</taxon>
        <taxon>Pseudooceanicola</taxon>
    </lineage>
</organism>
<dbReference type="AlphaFoldDB" id="A0A399J690"/>
<keyword evidence="2" id="KW-1185">Reference proteome</keyword>
<evidence type="ECO:0000313" key="1">
    <source>
        <dbReference type="EMBL" id="RII39839.1"/>
    </source>
</evidence>
<dbReference type="InterPro" id="IPR006175">
    <property type="entry name" value="YjgF/YER057c/UK114"/>
</dbReference>
<dbReference type="RefSeq" id="WP_119397719.1">
    <property type="nucleotide sequence ID" value="NZ_QWJJ01000003.1"/>
</dbReference>
<proteinExistence type="predicted"/>
<gene>
    <name evidence="1" type="ORF">DL237_03815</name>
</gene>
<dbReference type="PANTHER" id="PTHR43857">
    <property type="entry name" value="BLR7761 PROTEIN"/>
    <property type="match status" value="1"/>
</dbReference>
<comment type="caution">
    <text evidence="1">The sequence shown here is derived from an EMBL/GenBank/DDBJ whole genome shotgun (WGS) entry which is preliminary data.</text>
</comment>
<dbReference type="CDD" id="cd00448">
    <property type="entry name" value="YjgF_YER057c_UK114_family"/>
    <property type="match status" value="1"/>
</dbReference>
<dbReference type="InterPro" id="IPR035959">
    <property type="entry name" value="RutC-like_sf"/>
</dbReference>
<evidence type="ECO:0000313" key="2">
    <source>
        <dbReference type="Proteomes" id="UP000265848"/>
    </source>
</evidence>
<dbReference type="Proteomes" id="UP000265848">
    <property type="component" value="Unassembled WGS sequence"/>
</dbReference>
<reference evidence="1 2" key="1">
    <citation type="submission" date="2018-08" db="EMBL/GenBank/DDBJ databases">
        <title>Pseudooceanicola sediminis CY03 in the family Rhodobacteracea.</title>
        <authorList>
            <person name="Zhang Y.-J."/>
        </authorList>
    </citation>
    <scope>NUCLEOTIDE SEQUENCE [LARGE SCALE GENOMIC DNA]</scope>
    <source>
        <strain evidence="1 2">CY03</strain>
    </source>
</reference>
<sequence length="124" mass="12782">MKAVTAPGVPDPVPGLFSNAIVADGIVYISGMHAGGPDPVPDAMLDQARIAIGRVVALARAAGNARITKITVYVTDMADRAAVAQARREAFADAPLPAATMLEVSGFVDPALKIEVEAIAHLPR</sequence>
<protein>
    <submittedName>
        <fullName evidence="1">RidA family protein</fullName>
    </submittedName>
</protein>
<name>A0A399J690_9RHOB</name>
<dbReference type="Pfam" id="PF01042">
    <property type="entry name" value="Ribonuc_L-PSP"/>
    <property type="match status" value="1"/>
</dbReference>
<dbReference type="EMBL" id="QWJJ01000003">
    <property type="protein sequence ID" value="RII39839.1"/>
    <property type="molecule type" value="Genomic_DNA"/>
</dbReference>
<dbReference type="OrthoDB" id="9809792at2"/>
<accession>A0A399J690</accession>
<dbReference type="PANTHER" id="PTHR43857:SF1">
    <property type="entry name" value="YJGH FAMILY PROTEIN"/>
    <property type="match status" value="1"/>
</dbReference>